<keyword evidence="2" id="KW-0833">Ubl conjugation pathway</keyword>
<evidence type="ECO:0000313" key="4">
    <source>
        <dbReference type="EMBL" id="KAL3350519.1"/>
    </source>
</evidence>
<dbReference type="AlphaFoldDB" id="A0ABD2T2R3"/>
<dbReference type="PANTHER" id="PTHR12696">
    <property type="entry name" value="TIP120"/>
    <property type="match status" value="1"/>
</dbReference>
<evidence type="ECO:0000313" key="5">
    <source>
        <dbReference type="Proteomes" id="UP001627284"/>
    </source>
</evidence>
<dbReference type="InterPro" id="IPR039852">
    <property type="entry name" value="CAND1/CAND2"/>
</dbReference>
<keyword evidence="3" id="KW-0812">Transmembrane</keyword>
<evidence type="ECO:0000256" key="3">
    <source>
        <dbReference type="SAM" id="Phobius"/>
    </source>
</evidence>
<dbReference type="EMBL" id="JBJKTR010000013">
    <property type="protein sequence ID" value="KAL3350519.1"/>
    <property type="molecule type" value="Genomic_DNA"/>
</dbReference>
<accession>A0ABD2T2R3</accession>
<evidence type="ECO:0000256" key="2">
    <source>
        <dbReference type="ARBA" id="ARBA00022786"/>
    </source>
</evidence>
<dbReference type="Gene3D" id="1.25.10.10">
    <property type="entry name" value="Leucine-rich Repeat Variant"/>
    <property type="match status" value="1"/>
</dbReference>
<gene>
    <name evidence="4" type="ORF">AABB24_023127</name>
</gene>
<dbReference type="SUPFAM" id="SSF48371">
    <property type="entry name" value="ARM repeat"/>
    <property type="match status" value="1"/>
</dbReference>
<proteinExistence type="predicted"/>
<comment type="caution">
    <text evidence="4">The sequence shown here is derived from an EMBL/GenBank/DDBJ whole genome shotgun (WGS) entry which is preliminary data.</text>
</comment>
<evidence type="ECO:0000256" key="1">
    <source>
        <dbReference type="ARBA" id="ARBA00022737"/>
    </source>
</evidence>
<keyword evidence="5" id="KW-1185">Reference proteome</keyword>
<protein>
    <submittedName>
        <fullName evidence="4">Uncharacterized protein</fullName>
    </submittedName>
</protein>
<dbReference type="Proteomes" id="UP001627284">
    <property type="component" value="Unassembled WGS sequence"/>
</dbReference>
<dbReference type="EMBL" id="JBJKTR010000013">
    <property type="protein sequence ID" value="KAL3350517.1"/>
    <property type="molecule type" value="Genomic_DNA"/>
</dbReference>
<sequence length="107" mass="12589">MDDDDVSWKVRRAAAKCLAALVVTQPEMLSKLYKQACSKLIDKFKERKSKMALNCCDKQAMLQKDSTLYDLSYFVFSVIILLPTVEDSHFWEHLFHFQRLNLNICYF</sequence>
<dbReference type="InterPro" id="IPR011989">
    <property type="entry name" value="ARM-like"/>
</dbReference>
<organism evidence="4 5">
    <name type="scientific">Solanum stoloniferum</name>
    <dbReference type="NCBI Taxonomy" id="62892"/>
    <lineage>
        <taxon>Eukaryota</taxon>
        <taxon>Viridiplantae</taxon>
        <taxon>Streptophyta</taxon>
        <taxon>Embryophyta</taxon>
        <taxon>Tracheophyta</taxon>
        <taxon>Spermatophyta</taxon>
        <taxon>Magnoliopsida</taxon>
        <taxon>eudicotyledons</taxon>
        <taxon>Gunneridae</taxon>
        <taxon>Pentapetalae</taxon>
        <taxon>asterids</taxon>
        <taxon>lamiids</taxon>
        <taxon>Solanales</taxon>
        <taxon>Solanaceae</taxon>
        <taxon>Solanoideae</taxon>
        <taxon>Solaneae</taxon>
        <taxon>Solanum</taxon>
    </lineage>
</organism>
<dbReference type="InterPro" id="IPR016024">
    <property type="entry name" value="ARM-type_fold"/>
</dbReference>
<keyword evidence="1" id="KW-0677">Repeat</keyword>
<keyword evidence="3" id="KW-1133">Transmembrane helix</keyword>
<feature type="transmembrane region" description="Helical" evidence="3">
    <location>
        <begin position="68"/>
        <end position="85"/>
    </location>
</feature>
<keyword evidence="3" id="KW-0472">Membrane</keyword>
<reference evidence="4 5" key="1">
    <citation type="submission" date="2024-05" db="EMBL/GenBank/DDBJ databases">
        <title>De novo assembly of an allotetraploid wild potato.</title>
        <authorList>
            <person name="Hosaka A.J."/>
        </authorList>
    </citation>
    <scope>NUCLEOTIDE SEQUENCE [LARGE SCALE GENOMIC DNA]</scope>
    <source>
        <tissue evidence="4">Young leaves</tissue>
    </source>
</reference>
<name>A0ABD2T2R3_9SOLN</name>